<evidence type="ECO:0000313" key="3">
    <source>
        <dbReference type="Proteomes" id="UP000887320"/>
    </source>
</evidence>
<sequence length="90" mass="10588">MVKLSGQLICVSEQELNIVIKCLPEHIKLTRQEQGCVSFEVKQSQNPLIWDVHEVFENRQSFENHQRRISGSVWGIKTQHIQRLYEITLD</sequence>
<feature type="domain" description="ABM" evidence="1">
    <location>
        <begin position="23"/>
        <end position="67"/>
    </location>
</feature>
<dbReference type="InterPro" id="IPR011008">
    <property type="entry name" value="Dimeric_a/b-barrel"/>
</dbReference>
<name>A0A6A1RPY3_ACIGI</name>
<dbReference type="Proteomes" id="UP000887320">
    <property type="component" value="Unassembled WGS sequence"/>
</dbReference>
<comment type="caution">
    <text evidence="2">The sequence shown here is derived from an EMBL/GenBank/DDBJ whole genome shotgun (WGS) entry which is preliminary data.</text>
</comment>
<accession>A0A6A1RPY3</accession>
<dbReference type="InterPro" id="IPR007138">
    <property type="entry name" value="ABM_dom"/>
</dbReference>
<dbReference type="GO" id="GO:0004497">
    <property type="term" value="F:monooxygenase activity"/>
    <property type="evidence" value="ECO:0007669"/>
    <property type="project" value="UniProtKB-KW"/>
</dbReference>
<protein>
    <submittedName>
        <fullName evidence="2">Antibiotic biosynthesis monooxygenase</fullName>
    </submittedName>
</protein>
<gene>
    <name evidence="2" type="ORF">KW868_15950</name>
</gene>
<dbReference type="SUPFAM" id="SSF54909">
    <property type="entry name" value="Dimeric alpha+beta barrel"/>
    <property type="match status" value="1"/>
</dbReference>
<evidence type="ECO:0000259" key="1">
    <source>
        <dbReference type="Pfam" id="PF03992"/>
    </source>
</evidence>
<dbReference type="Pfam" id="PF03992">
    <property type="entry name" value="ABM"/>
    <property type="match status" value="1"/>
</dbReference>
<dbReference type="RefSeq" id="WP_004721040.1">
    <property type="nucleotide sequence ID" value="NZ_BBRY01000002.1"/>
</dbReference>
<reference evidence="2" key="1">
    <citation type="submission" date="2021-07" db="EMBL/GenBank/DDBJ databases">
        <authorList>
            <person name="Fernandez M."/>
            <person name="Pereira P."/>
            <person name="Torres Tejerizo G.A."/>
            <person name="Gonzalez P."/>
            <person name="Agostini E."/>
        </authorList>
    </citation>
    <scope>NUCLEOTIDE SEQUENCE</scope>
    <source>
        <strain evidence="2">SFC 500-1A</strain>
    </source>
</reference>
<dbReference type="Gene3D" id="3.30.70.100">
    <property type="match status" value="1"/>
</dbReference>
<organism evidence="2 3">
    <name type="scientific">Acinetobacter guillouiae</name>
    <name type="common">Acinetobacter genomosp. 11</name>
    <dbReference type="NCBI Taxonomy" id="106649"/>
    <lineage>
        <taxon>Bacteria</taxon>
        <taxon>Pseudomonadati</taxon>
        <taxon>Pseudomonadota</taxon>
        <taxon>Gammaproteobacteria</taxon>
        <taxon>Moraxellales</taxon>
        <taxon>Moraxellaceae</taxon>
        <taxon>Acinetobacter</taxon>
    </lineage>
</organism>
<evidence type="ECO:0000313" key="2">
    <source>
        <dbReference type="EMBL" id="MCF0265940.1"/>
    </source>
</evidence>
<keyword evidence="2" id="KW-0560">Oxidoreductase</keyword>
<proteinExistence type="predicted"/>
<keyword evidence="2" id="KW-0503">Monooxygenase</keyword>
<dbReference type="EMBL" id="JAHWXT010000006">
    <property type="protein sequence ID" value="MCF0265940.1"/>
    <property type="molecule type" value="Genomic_DNA"/>
</dbReference>
<dbReference type="AlphaFoldDB" id="A0A6A1RPY3"/>